<proteinExistence type="predicted"/>
<dbReference type="EMBL" id="LFWZ01000023">
    <property type="protein sequence ID" value="KON30723.1"/>
    <property type="molecule type" value="Genomic_DNA"/>
</dbReference>
<dbReference type="AlphaFoldDB" id="A0A0M0BQ71"/>
<sequence length="454" mass="51236">MIGLDCAAPELMFHRFVDRLPNIRRMMRRGVHGGLESCDPPITIPAWMVMATSRSPGRLGLYGFRHRRGSSYRDIWIASSRSVGERKIWDHVAEAGGKSCLVAVPPSYPPVPVEGCLVGCFITPDAKREYTHPAGLRGEIEGLVGEYMPDVEFRIDDKRGLLKGVYEMSEGHFKVVEHLMRTRPWQFFMLVEIGLDRIHHAFWKYFDEEHHLHEPGSEFESAVEDYYAYLDGRVGRLLELAGDDTVVLIASDHGGKRMKGAFCLNSWLAEQGLLALKRPAEGATRLDDADVDWGRTVAWGWGGYYARIFLNVEGREPQGVVAPGDYERVRDEIADRIRRIRGPNGEAWRTRVLKPDEVFPECRGDPPDLMVYFDDLYWRSAGTIGHGSIYLPENDTGPDDAVHDKTGLYVYYDPRRDLGGRAEDLRIVDVAPTILKAMGLPIPSEMEGRPLPGI</sequence>
<dbReference type="InterPro" id="IPR017850">
    <property type="entry name" value="Alkaline_phosphatase_core_sf"/>
</dbReference>
<gene>
    <name evidence="1" type="ORF">AC482_03175</name>
</gene>
<reference evidence="1 2" key="1">
    <citation type="submission" date="2015-06" db="EMBL/GenBank/DDBJ databases">
        <title>New insights into the roles of widespread benthic archaea in carbon and nitrogen cycling.</title>
        <authorList>
            <person name="Lazar C.S."/>
            <person name="Baker B.J."/>
            <person name="Seitz K.W."/>
            <person name="Hyde A.S."/>
            <person name="Dick G.J."/>
            <person name="Hinrichs K.-U."/>
            <person name="Teske A.P."/>
        </authorList>
    </citation>
    <scope>NUCLEOTIDE SEQUENCE [LARGE SCALE GENOMIC DNA]</scope>
    <source>
        <strain evidence="1">DG-45</strain>
    </source>
</reference>
<accession>A0A0M0BQ71</accession>
<dbReference type="InterPro" id="IPR002591">
    <property type="entry name" value="Phosphodiest/P_Trfase"/>
</dbReference>
<name>A0A0M0BQ71_9ARCH</name>
<protein>
    <submittedName>
        <fullName evidence="1">Nucleotide pyrophosphatase</fullName>
    </submittedName>
</protein>
<organism evidence="1 2">
    <name type="scientific">miscellaneous Crenarchaeota group-15 archaeon DG-45</name>
    <dbReference type="NCBI Taxonomy" id="1685127"/>
    <lineage>
        <taxon>Archaea</taxon>
        <taxon>Candidatus Bathyarchaeota</taxon>
        <taxon>MCG-15</taxon>
    </lineage>
</organism>
<dbReference type="Pfam" id="PF01663">
    <property type="entry name" value="Phosphodiest"/>
    <property type="match status" value="1"/>
</dbReference>
<dbReference type="Gene3D" id="3.40.720.10">
    <property type="entry name" value="Alkaline Phosphatase, subunit A"/>
    <property type="match status" value="2"/>
</dbReference>
<dbReference type="PATRIC" id="fig|1685127.3.peg.912"/>
<dbReference type="SUPFAM" id="SSF53649">
    <property type="entry name" value="Alkaline phosphatase-like"/>
    <property type="match status" value="1"/>
</dbReference>
<evidence type="ECO:0000313" key="1">
    <source>
        <dbReference type="EMBL" id="KON30723.1"/>
    </source>
</evidence>
<evidence type="ECO:0000313" key="2">
    <source>
        <dbReference type="Proteomes" id="UP000037210"/>
    </source>
</evidence>
<dbReference type="Proteomes" id="UP000037210">
    <property type="component" value="Unassembled WGS sequence"/>
</dbReference>
<comment type="caution">
    <text evidence="1">The sequence shown here is derived from an EMBL/GenBank/DDBJ whole genome shotgun (WGS) entry which is preliminary data.</text>
</comment>